<dbReference type="Proteomes" id="UP000754495">
    <property type="component" value="Unassembled WGS sequence"/>
</dbReference>
<evidence type="ECO:0000313" key="3">
    <source>
        <dbReference type="Proteomes" id="UP000754495"/>
    </source>
</evidence>
<proteinExistence type="predicted"/>
<feature type="domain" description="DUF427" evidence="1">
    <location>
        <begin position="166"/>
        <end position="255"/>
    </location>
</feature>
<sequence length="275" mass="29975">MALQLSLRQARELSELRFEPTHKRVRAFAGGTVFADSRHAALVWEPRRVVPQYAFPEPDIRAALTPAEPGEAAWHPVSLGAGTNVLTPGTGFGAHTAAGTSLTLTLGGVALEGAGFRPDDPDLAGYVIVDFAAFDQWREEDEPIVAHPRDPFHRVDVRRSSRHVLVEVGGVTLAETGSPLLVFETSLPPRSYLPPSDVDFSRLRVSTRQTACAYKGRARYFSAEAAGTTYPDLAWAYEDPLPDAAQLAGYVAFFDEHVDVTVDGERVPRPVTPWS</sequence>
<evidence type="ECO:0000313" key="2">
    <source>
        <dbReference type="EMBL" id="NIH81451.1"/>
    </source>
</evidence>
<reference evidence="2 3" key="1">
    <citation type="submission" date="2020-03" db="EMBL/GenBank/DDBJ databases">
        <title>Sequencing the genomes of 1000 actinobacteria strains.</title>
        <authorList>
            <person name="Klenk H.-P."/>
        </authorList>
    </citation>
    <scope>NUCLEOTIDE SEQUENCE [LARGE SCALE GENOMIC DNA]</scope>
    <source>
        <strain evidence="2 3">DSM 45668</strain>
    </source>
</reference>
<dbReference type="Pfam" id="PF04248">
    <property type="entry name" value="NTP_transf_9"/>
    <property type="match status" value="1"/>
</dbReference>
<dbReference type="EMBL" id="JAANOU010000001">
    <property type="protein sequence ID" value="NIH81451.1"/>
    <property type="molecule type" value="Genomic_DNA"/>
</dbReference>
<name>A0ABX0SWV6_9PSEU</name>
<dbReference type="PANTHER" id="PTHR34310">
    <property type="entry name" value="DUF427 DOMAIN PROTEIN (AFU_ORTHOLOGUE AFUA_3G02220)"/>
    <property type="match status" value="1"/>
</dbReference>
<organism evidence="2 3">
    <name type="scientific">Amycolatopsis viridis</name>
    <dbReference type="NCBI Taxonomy" id="185678"/>
    <lineage>
        <taxon>Bacteria</taxon>
        <taxon>Bacillati</taxon>
        <taxon>Actinomycetota</taxon>
        <taxon>Actinomycetes</taxon>
        <taxon>Pseudonocardiales</taxon>
        <taxon>Pseudonocardiaceae</taxon>
        <taxon>Amycolatopsis</taxon>
    </lineage>
</organism>
<comment type="caution">
    <text evidence="2">The sequence shown here is derived from an EMBL/GenBank/DDBJ whole genome shotgun (WGS) entry which is preliminary data.</text>
</comment>
<accession>A0ABX0SWV6</accession>
<dbReference type="RefSeq" id="WP_167117205.1">
    <property type="nucleotide sequence ID" value="NZ_JAANOU010000001.1"/>
</dbReference>
<dbReference type="InterPro" id="IPR038694">
    <property type="entry name" value="DUF427_sf"/>
</dbReference>
<gene>
    <name evidence="2" type="ORF">FHX46_003981</name>
</gene>
<dbReference type="Gene3D" id="2.170.150.40">
    <property type="entry name" value="Domain of unknown function (DUF427)"/>
    <property type="match status" value="2"/>
</dbReference>
<protein>
    <submittedName>
        <fullName evidence="2">Uncharacterized protein (DUF427 family)</fullName>
    </submittedName>
</protein>
<evidence type="ECO:0000259" key="1">
    <source>
        <dbReference type="Pfam" id="PF04248"/>
    </source>
</evidence>
<keyword evidence="3" id="KW-1185">Reference proteome</keyword>
<dbReference type="PANTHER" id="PTHR34310:SF9">
    <property type="entry name" value="BLR5716 PROTEIN"/>
    <property type="match status" value="1"/>
</dbReference>
<dbReference type="InterPro" id="IPR007361">
    <property type="entry name" value="DUF427"/>
</dbReference>